<dbReference type="EMBL" id="CAXDID020000052">
    <property type="protein sequence ID" value="CAL6005796.1"/>
    <property type="molecule type" value="Genomic_DNA"/>
</dbReference>
<feature type="domain" description="POLO box" evidence="9">
    <location>
        <begin position="447"/>
        <end position="525"/>
    </location>
</feature>
<dbReference type="Gene3D" id="1.10.510.10">
    <property type="entry name" value="Transferase(Phosphotransferase) domain 1"/>
    <property type="match status" value="1"/>
</dbReference>
<dbReference type="Pfam" id="PF00069">
    <property type="entry name" value="Pkinase"/>
    <property type="match status" value="2"/>
</dbReference>
<evidence type="ECO:0000313" key="12">
    <source>
        <dbReference type="Proteomes" id="UP001642409"/>
    </source>
</evidence>
<evidence type="ECO:0000313" key="10">
    <source>
        <dbReference type="EMBL" id="CAI9932459.1"/>
    </source>
</evidence>
<keyword evidence="12" id="KW-1185">Reference proteome</keyword>
<keyword evidence="5 6" id="KW-0067">ATP-binding</keyword>
<comment type="similarity">
    <text evidence="7">Belongs to the protein kinase superfamily. Ser/Thr protein kinase family. CDC5/Polo subfamily.</text>
</comment>
<dbReference type="SMART" id="SM00220">
    <property type="entry name" value="S_TKc"/>
    <property type="match status" value="1"/>
</dbReference>
<dbReference type="InterPro" id="IPR011009">
    <property type="entry name" value="Kinase-like_dom_sf"/>
</dbReference>
<gene>
    <name evidence="11" type="ORF">HINF_LOCUS19722</name>
    <name evidence="10" type="ORF">HINF_LOCUS20104</name>
</gene>
<dbReference type="PANTHER" id="PTHR24345">
    <property type="entry name" value="SERINE/THREONINE-PROTEIN KINASE PLK"/>
    <property type="match status" value="1"/>
</dbReference>
<dbReference type="GO" id="GO:0004674">
    <property type="term" value="F:protein serine/threonine kinase activity"/>
    <property type="evidence" value="ECO:0007669"/>
    <property type="project" value="UniProtKB-KW"/>
</dbReference>
<proteinExistence type="inferred from homology"/>
<evidence type="ECO:0000256" key="3">
    <source>
        <dbReference type="ARBA" id="ARBA00022741"/>
    </source>
</evidence>
<organism evidence="10">
    <name type="scientific">Hexamita inflata</name>
    <dbReference type="NCBI Taxonomy" id="28002"/>
    <lineage>
        <taxon>Eukaryota</taxon>
        <taxon>Metamonada</taxon>
        <taxon>Diplomonadida</taxon>
        <taxon>Hexamitidae</taxon>
        <taxon>Hexamitinae</taxon>
        <taxon>Hexamita</taxon>
    </lineage>
</organism>
<reference evidence="11 12" key="2">
    <citation type="submission" date="2024-07" db="EMBL/GenBank/DDBJ databases">
        <authorList>
            <person name="Akdeniz Z."/>
        </authorList>
    </citation>
    <scope>NUCLEOTIDE SEQUENCE [LARGE SCALE GENOMIC DNA]</scope>
</reference>
<evidence type="ECO:0000256" key="4">
    <source>
        <dbReference type="ARBA" id="ARBA00022777"/>
    </source>
</evidence>
<dbReference type="SUPFAM" id="SSF82615">
    <property type="entry name" value="Polo-box domain"/>
    <property type="match status" value="1"/>
</dbReference>
<evidence type="ECO:0000256" key="7">
    <source>
        <dbReference type="RuleBase" id="RU361162"/>
    </source>
</evidence>
<evidence type="ECO:0000256" key="1">
    <source>
        <dbReference type="ARBA" id="ARBA00022527"/>
    </source>
</evidence>
<dbReference type="PROSITE" id="PS50011">
    <property type="entry name" value="PROTEIN_KINASE_DOM"/>
    <property type="match status" value="1"/>
</dbReference>
<dbReference type="InterPro" id="IPR000719">
    <property type="entry name" value="Prot_kinase_dom"/>
</dbReference>
<dbReference type="GO" id="GO:0005634">
    <property type="term" value="C:nucleus"/>
    <property type="evidence" value="ECO:0007669"/>
    <property type="project" value="TreeGrafter"/>
</dbReference>
<comment type="caution">
    <text evidence="10">The sequence shown here is derived from an EMBL/GenBank/DDBJ whole genome shotgun (WGS) entry which is preliminary data.</text>
</comment>
<keyword evidence="4 7" id="KW-0418">Kinase</keyword>
<dbReference type="Gene3D" id="3.30.1120.30">
    <property type="entry name" value="POLO box domain"/>
    <property type="match status" value="1"/>
</dbReference>
<dbReference type="InterPro" id="IPR008271">
    <property type="entry name" value="Ser/Thr_kinase_AS"/>
</dbReference>
<dbReference type="EC" id="2.7.11.21" evidence="7"/>
<evidence type="ECO:0000256" key="2">
    <source>
        <dbReference type="ARBA" id="ARBA00022679"/>
    </source>
</evidence>
<reference evidence="10" key="1">
    <citation type="submission" date="2023-06" db="EMBL/GenBank/DDBJ databases">
        <authorList>
            <person name="Kurt Z."/>
        </authorList>
    </citation>
    <scope>NUCLEOTIDE SEQUENCE</scope>
</reference>
<dbReference type="PANTHER" id="PTHR24345:SF0">
    <property type="entry name" value="CELL CYCLE SERINE_THREONINE-PROTEIN KINASE CDC5_MSD2"/>
    <property type="match status" value="1"/>
</dbReference>
<evidence type="ECO:0000313" key="11">
    <source>
        <dbReference type="EMBL" id="CAL6005796.1"/>
    </source>
</evidence>
<dbReference type="AlphaFoldDB" id="A0AA86P5K7"/>
<dbReference type="FunFam" id="3.30.200.20:FF:000042">
    <property type="entry name" value="Aurora kinase A"/>
    <property type="match status" value="1"/>
</dbReference>
<keyword evidence="3 6" id="KW-0547">Nucleotide-binding</keyword>
<dbReference type="EMBL" id="CATOUU010000517">
    <property type="protein sequence ID" value="CAI9932459.1"/>
    <property type="molecule type" value="Genomic_DNA"/>
</dbReference>
<protein>
    <recommendedName>
        <fullName evidence="7">Serine/threonine-protein kinase PLK</fullName>
        <ecNumber evidence="7">2.7.11.21</ecNumber>
    </recommendedName>
    <alternativeName>
        <fullName evidence="7">Polo-like kinase</fullName>
    </alternativeName>
</protein>
<feature type="binding site" evidence="6">
    <location>
        <position position="54"/>
    </location>
    <ligand>
        <name>ATP</name>
        <dbReference type="ChEBI" id="CHEBI:30616"/>
    </ligand>
</feature>
<keyword evidence="2 7" id="KW-0808">Transferase</keyword>
<evidence type="ECO:0000259" key="9">
    <source>
        <dbReference type="PROSITE" id="PS50078"/>
    </source>
</evidence>
<comment type="catalytic activity">
    <reaction evidence="7">
        <text>L-threonyl-[protein] + ATP = O-phospho-L-threonyl-[protein] + ADP + H(+)</text>
        <dbReference type="Rhea" id="RHEA:46608"/>
        <dbReference type="Rhea" id="RHEA-COMP:11060"/>
        <dbReference type="Rhea" id="RHEA-COMP:11605"/>
        <dbReference type="ChEBI" id="CHEBI:15378"/>
        <dbReference type="ChEBI" id="CHEBI:30013"/>
        <dbReference type="ChEBI" id="CHEBI:30616"/>
        <dbReference type="ChEBI" id="CHEBI:61977"/>
        <dbReference type="ChEBI" id="CHEBI:456216"/>
        <dbReference type="EC" id="2.7.11.21"/>
    </reaction>
</comment>
<sequence>MATNNKEDQLIVPDILRDDLRGEQYKVKHILGKGGFATVYQVVELSSGRTYACKITSQAQLQRKKHLDKFQTEIRIHKQLRHPNICQLINVFSDTNNYYMIMELCDAGSLSHFIKGRLLHEEEIQQITLQLINGQQYLKSLKIVHRDLKPQNIFLQLVQNKIVAKIGDFGLSAQTLVDEKRYTLCGTPNFLPPETLISHVFRRRQQAKQVDNNIDQETVEIVNQMVQNNQSLYYGHDYQADMWSIGCIVYQLCCGKPPFETNSICSTYKRILKCQFNQQVIKNQFLKDFICRCLVINPSSRLSIEEAKQHPFMLVVKLKYLPMDALKLDYFTYNCRYDDLYEPGTYDKTIVQIIQQNMTSKQTVFQLMIQDLYPEFQILGQKIDFTQYFPTISIGNLLDSQITQKLLPTDIPQNAPIIDYDLFVAKCQHNVLFPQSTPKIYIQNYPHILYWQDFTTQYGMNYVFNNGSSGEFFNDATFLIESPNGLFYDYFDRTQWHRIRAQFLHEVVCDKKIKLHKYFKQRLEPSLQQKRIVNDSLDVLLDVIWDAVYKPLAQDSYIERKVTQMKNAKSYPDLVYASQGQIVKSISQVDEYTRKFTLQDQPIVAVVAHRYILQLLDENKEVSQLMTKQGFFSLASLAAYLTDQLTTYAINPLPHLRKFNTKRLGYAIFGIRINQQQVYWQMNFPDHTKLIDYEKNALIYNENRQCCIVQKKDMERSNWDAEVVKKMMRQLKEGLVEMGIINTETQDK</sequence>
<evidence type="ECO:0000256" key="6">
    <source>
        <dbReference type="PROSITE-ProRule" id="PRU10141"/>
    </source>
</evidence>
<evidence type="ECO:0000259" key="8">
    <source>
        <dbReference type="PROSITE" id="PS50011"/>
    </source>
</evidence>
<dbReference type="GO" id="GO:0005524">
    <property type="term" value="F:ATP binding"/>
    <property type="evidence" value="ECO:0007669"/>
    <property type="project" value="UniProtKB-UniRule"/>
</dbReference>
<evidence type="ECO:0000256" key="5">
    <source>
        <dbReference type="ARBA" id="ARBA00022840"/>
    </source>
</evidence>
<dbReference type="PROSITE" id="PS50078">
    <property type="entry name" value="POLO_BOX"/>
    <property type="match status" value="1"/>
</dbReference>
<dbReference type="InterPro" id="IPR036947">
    <property type="entry name" value="POLO_box_dom_sf"/>
</dbReference>
<dbReference type="InterPro" id="IPR017441">
    <property type="entry name" value="Protein_kinase_ATP_BS"/>
</dbReference>
<dbReference type="Proteomes" id="UP001642409">
    <property type="component" value="Unassembled WGS sequence"/>
</dbReference>
<feature type="domain" description="Protein kinase" evidence="8">
    <location>
        <begin position="25"/>
        <end position="313"/>
    </location>
</feature>
<name>A0AA86P5K7_9EUKA</name>
<dbReference type="SUPFAM" id="SSF56112">
    <property type="entry name" value="Protein kinase-like (PK-like)"/>
    <property type="match status" value="1"/>
</dbReference>
<keyword evidence="1 7" id="KW-0723">Serine/threonine-protein kinase</keyword>
<accession>A0AA86P5K7</accession>
<dbReference type="PROSITE" id="PS00107">
    <property type="entry name" value="PROTEIN_KINASE_ATP"/>
    <property type="match status" value="1"/>
</dbReference>
<dbReference type="PROSITE" id="PS00108">
    <property type="entry name" value="PROTEIN_KINASE_ST"/>
    <property type="match status" value="1"/>
</dbReference>
<dbReference type="InterPro" id="IPR000959">
    <property type="entry name" value="POLO_box_dom"/>
</dbReference>